<feature type="compositionally biased region" description="Low complexity" evidence="1">
    <location>
        <begin position="19"/>
        <end position="28"/>
    </location>
</feature>
<organism evidence="2 3">
    <name type="scientific">Lentinus tigrinus ALCF2SS1-6</name>
    <dbReference type="NCBI Taxonomy" id="1328759"/>
    <lineage>
        <taxon>Eukaryota</taxon>
        <taxon>Fungi</taxon>
        <taxon>Dikarya</taxon>
        <taxon>Basidiomycota</taxon>
        <taxon>Agaricomycotina</taxon>
        <taxon>Agaricomycetes</taxon>
        <taxon>Polyporales</taxon>
        <taxon>Polyporaceae</taxon>
        <taxon>Lentinus</taxon>
    </lineage>
</organism>
<keyword evidence="3" id="KW-1185">Reference proteome</keyword>
<protein>
    <submittedName>
        <fullName evidence="2">Uncharacterized protein</fullName>
    </submittedName>
</protein>
<feature type="compositionally biased region" description="Low complexity" evidence="1">
    <location>
        <begin position="36"/>
        <end position="61"/>
    </location>
</feature>
<evidence type="ECO:0000313" key="2">
    <source>
        <dbReference type="EMBL" id="RPD67323.1"/>
    </source>
</evidence>
<proteinExistence type="predicted"/>
<feature type="region of interest" description="Disordered" evidence="1">
    <location>
        <begin position="14"/>
        <end position="135"/>
    </location>
</feature>
<evidence type="ECO:0000313" key="3">
    <source>
        <dbReference type="Proteomes" id="UP000313359"/>
    </source>
</evidence>
<dbReference type="Proteomes" id="UP000313359">
    <property type="component" value="Unassembled WGS sequence"/>
</dbReference>
<gene>
    <name evidence="2" type="ORF">L227DRAFT_20628</name>
</gene>
<sequence length="204" mass="22726">MWLTRPLEFVFRPTAGPLSTSRAQSTRPPRSRTRGTTRSTAESSSLSTRRPRPSAEAAAARLARKKAARNEEAKAGNLVPSGNVLPGYSGTQEKRARARARKRERRRVVPRRRSGARMQGTRIEARAREAASREPVHALNPVPPWRWRSAKTSPSFPARGRRSSSSVLSTRLCLVCQLQRTLDPVLRPEGRHAIGDKLSFCPEC</sequence>
<name>A0A5C2STQ4_9APHY</name>
<accession>A0A5C2STQ4</accession>
<dbReference type="EMBL" id="ML122250">
    <property type="protein sequence ID" value="RPD67323.1"/>
    <property type="molecule type" value="Genomic_DNA"/>
</dbReference>
<feature type="compositionally biased region" description="Basic residues" evidence="1">
    <location>
        <begin position="96"/>
        <end position="115"/>
    </location>
</feature>
<evidence type="ECO:0000256" key="1">
    <source>
        <dbReference type="SAM" id="MobiDB-lite"/>
    </source>
</evidence>
<reference evidence="2" key="1">
    <citation type="journal article" date="2018" name="Genome Biol. Evol.">
        <title>Genomics and development of Lentinus tigrinus, a white-rot wood-decaying mushroom with dimorphic fruiting bodies.</title>
        <authorList>
            <person name="Wu B."/>
            <person name="Xu Z."/>
            <person name="Knudson A."/>
            <person name="Carlson A."/>
            <person name="Chen N."/>
            <person name="Kovaka S."/>
            <person name="LaButti K."/>
            <person name="Lipzen A."/>
            <person name="Pennachio C."/>
            <person name="Riley R."/>
            <person name="Schakwitz W."/>
            <person name="Umezawa K."/>
            <person name="Ohm R.A."/>
            <person name="Grigoriev I.V."/>
            <person name="Nagy L.G."/>
            <person name="Gibbons J."/>
            <person name="Hibbett D."/>
        </authorList>
    </citation>
    <scope>NUCLEOTIDE SEQUENCE [LARGE SCALE GENOMIC DNA]</scope>
    <source>
        <strain evidence="2">ALCF2SS1-6</strain>
    </source>
</reference>
<feature type="compositionally biased region" description="Basic and acidic residues" evidence="1">
    <location>
        <begin position="123"/>
        <end position="135"/>
    </location>
</feature>
<dbReference type="AlphaFoldDB" id="A0A5C2STQ4"/>